<evidence type="ECO:0000313" key="1">
    <source>
        <dbReference type="EMBL" id="CAG8839173.1"/>
    </source>
</evidence>
<protein>
    <submittedName>
        <fullName evidence="1">30468_t:CDS:1</fullName>
    </submittedName>
</protein>
<accession>A0ACA9SHV9</accession>
<gene>
    <name evidence="1" type="ORF">RPERSI_LOCUS30945</name>
</gene>
<reference evidence="1" key="1">
    <citation type="submission" date="2021-06" db="EMBL/GenBank/DDBJ databases">
        <authorList>
            <person name="Kallberg Y."/>
            <person name="Tangrot J."/>
            <person name="Rosling A."/>
        </authorList>
    </citation>
    <scope>NUCLEOTIDE SEQUENCE</scope>
    <source>
        <strain evidence="1">MA461A</strain>
    </source>
</reference>
<evidence type="ECO:0000313" key="2">
    <source>
        <dbReference type="Proteomes" id="UP000789920"/>
    </source>
</evidence>
<dbReference type="EMBL" id="CAJVQC010122819">
    <property type="protein sequence ID" value="CAG8839173.1"/>
    <property type="molecule type" value="Genomic_DNA"/>
</dbReference>
<keyword evidence="2" id="KW-1185">Reference proteome</keyword>
<name>A0ACA9SHV9_9GLOM</name>
<comment type="caution">
    <text evidence="1">The sequence shown here is derived from an EMBL/GenBank/DDBJ whole genome shotgun (WGS) entry which is preliminary data.</text>
</comment>
<proteinExistence type="predicted"/>
<feature type="non-terminal residue" evidence="1">
    <location>
        <position position="1"/>
    </location>
</feature>
<dbReference type="Proteomes" id="UP000789920">
    <property type="component" value="Unassembled WGS sequence"/>
</dbReference>
<feature type="non-terminal residue" evidence="1">
    <location>
        <position position="114"/>
    </location>
</feature>
<organism evidence="1 2">
    <name type="scientific">Racocetra persica</name>
    <dbReference type="NCBI Taxonomy" id="160502"/>
    <lineage>
        <taxon>Eukaryota</taxon>
        <taxon>Fungi</taxon>
        <taxon>Fungi incertae sedis</taxon>
        <taxon>Mucoromycota</taxon>
        <taxon>Glomeromycotina</taxon>
        <taxon>Glomeromycetes</taxon>
        <taxon>Diversisporales</taxon>
        <taxon>Gigasporaceae</taxon>
        <taxon>Racocetra</taxon>
    </lineage>
</organism>
<sequence>SKVILLRQSLKTFLKSVLKEAQSINSSEEMVREYIIKKKELLENIYKMENIQENKKILEDGADILYIALVCEVIPNILTLKNLAMDLEQFTQIAYLSPSIKRDESAKRLFEMEK</sequence>